<sequence length="160" mass="18436">MTRTTRIYVQINIPNGAVSKDENNAEIVVKLGKHLGVDIEHQQTDACHRMLSRSKEFPPILLVKFCSKEMKNVLLSAKKKTRNLESTDIGMNASSRMVYLNEHLSPNNRILFKKTMELKQHGFKYVWTKDCMILVRKNEAASVKHIATNEDLQQLLQENK</sequence>
<reference evidence="2 3" key="1">
    <citation type="submission" date="2023-02" db="EMBL/GenBank/DDBJ databases">
        <title>LHISI_Scaffold_Assembly.</title>
        <authorList>
            <person name="Stuart O.P."/>
            <person name="Cleave R."/>
            <person name="Magrath M.J.L."/>
            <person name="Mikheyev A.S."/>
        </authorList>
    </citation>
    <scope>NUCLEOTIDE SEQUENCE [LARGE SCALE GENOMIC DNA]</scope>
    <source>
        <strain evidence="2">Daus_M_001</strain>
        <tissue evidence="2">Leg muscle</tissue>
    </source>
</reference>
<dbReference type="Pfam" id="PF25298">
    <property type="entry name" value="Baculo_FP_2nd"/>
    <property type="match status" value="1"/>
</dbReference>
<evidence type="ECO:0000313" key="2">
    <source>
        <dbReference type="EMBL" id="KAJ8889595.1"/>
    </source>
</evidence>
<keyword evidence="3" id="KW-1185">Reference proteome</keyword>
<gene>
    <name evidence="2" type="ORF">PR048_009095</name>
</gene>
<accession>A0ABQ9HYX3</accession>
<feature type="domain" description="FP protein C-terminal" evidence="1">
    <location>
        <begin position="106"/>
        <end position="155"/>
    </location>
</feature>
<protein>
    <recommendedName>
        <fullName evidence="1">FP protein C-terminal domain-containing protein</fullName>
    </recommendedName>
</protein>
<organism evidence="2 3">
    <name type="scientific">Dryococelus australis</name>
    <dbReference type="NCBI Taxonomy" id="614101"/>
    <lineage>
        <taxon>Eukaryota</taxon>
        <taxon>Metazoa</taxon>
        <taxon>Ecdysozoa</taxon>
        <taxon>Arthropoda</taxon>
        <taxon>Hexapoda</taxon>
        <taxon>Insecta</taxon>
        <taxon>Pterygota</taxon>
        <taxon>Neoptera</taxon>
        <taxon>Polyneoptera</taxon>
        <taxon>Phasmatodea</taxon>
        <taxon>Verophasmatodea</taxon>
        <taxon>Anareolatae</taxon>
        <taxon>Phasmatidae</taxon>
        <taxon>Eurycanthinae</taxon>
        <taxon>Dryococelus</taxon>
    </lineage>
</organism>
<evidence type="ECO:0000259" key="1">
    <source>
        <dbReference type="Pfam" id="PF25298"/>
    </source>
</evidence>
<dbReference type="InterPro" id="IPR057251">
    <property type="entry name" value="FP_C"/>
</dbReference>
<proteinExistence type="predicted"/>
<dbReference type="Proteomes" id="UP001159363">
    <property type="component" value="Chromosome 3"/>
</dbReference>
<dbReference type="EMBL" id="JARBHB010000003">
    <property type="protein sequence ID" value="KAJ8889595.1"/>
    <property type="molecule type" value="Genomic_DNA"/>
</dbReference>
<comment type="caution">
    <text evidence="2">The sequence shown here is derived from an EMBL/GenBank/DDBJ whole genome shotgun (WGS) entry which is preliminary data.</text>
</comment>
<evidence type="ECO:0000313" key="3">
    <source>
        <dbReference type="Proteomes" id="UP001159363"/>
    </source>
</evidence>
<name>A0ABQ9HYX3_9NEOP</name>